<evidence type="ECO:0000313" key="1">
    <source>
        <dbReference type="EMBL" id="CAB4028531.1"/>
    </source>
</evidence>
<evidence type="ECO:0000313" key="2">
    <source>
        <dbReference type="Proteomes" id="UP001152795"/>
    </source>
</evidence>
<keyword evidence="2" id="KW-1185">Reference proteome</keyword>
<protein>
    <submittedName>
        <fullName evidence="1">Uncharacterized protein</fullName>
    </submittedName>
</protein>
<dbReference type="InterPro" id="IPR000477">
    <property type="entry name" value="RT_dom"/>
</dbReference>
<comment type="caution">
    <text evidence="1">The sequence shown here is derived from an EMBL/GenBank/DDBJ whole genome shotgun (WGS) entry which is preliminary data.</text>
</comment>
<dbReference type="SUPFAM" id="SSF56672">
    <property type="entry name" value="DNA/RNA polymerases"/>
    <property type="match status" value="1"/>
</dbReference>
<feature type="non-terminal residue" evidence="1">
    <location>
        <position position="572"/>
    </location>
</feature>
<dbReference type="InterPro" id="IPR043502">
    <property type="entry name" value="DNA/RNA_pol_sf"/>
</dbReference>
<reference evidence="1" key="1">
    <citation type="submission" date="2020-04" db="EMBL/GenBank/DDBJ databases">
        <authorList>
            <person name="Alioto T."/>
            <person name="Alioto T."/>
            <person name="Gomez Garrido J."/>
        </authorList>
    </citation>
    <scope>NUCLEOTIDE SEQUENCE</scope>
    <source>
        <strain evidence="1">A484AB</strain>
    </source>
</reference>
<sequence length="572" mass="65874">ITRADNNELNTSLKQIVKKPTHALISMFHCWYSNTDGNGETVRVFLLDFSKAFDRINHKILIKKMQLLNIDKSLINWVINFLMQRRQRVKLCSSFSDWSLVNGGVPQGTILGPFLFLIMVNDLAINHKDRWKYVDDTSLSETIDHFGTYMLNTYGLRGNSLIQVYTTYEIIYVNPILRNFSTRKINGMNLSLINARTFNIPFSIRRVSYNETLQCDYYIIAVLPYIKGLTEPLARTLQKHDIKVYNKPVKTLERQFPSAKQKPPIEEQKNECKTNTIHNTFKKGTQETLIAAERATHGIVVVRDFYAQNTHFKLARVFDFYRISKAFSCLMLRSHLYWTLATCDKSVYIVYIMCSILSSLVAATIPTLQNHLMWMTFGIIGQAYIRLCLTNMHQNLRHNKVASLKRDAVKNYCSDAAFCTSSLINLLEEGKVVTEPSAVFNDYFSKPVVEDSILNMSEQDFMNHMSVKSITNRCYDFDFSFQQVNTVYITDLLTNLNERKSTGPDGIPPKLLRISASVIAEPFANLFNYCITKCAWPREWKCGDVTPAHKKEELNLTSYTKNLPQHSGETCR</sequence>
<feature type="non-terminal residue" evidence="1">
    <location>
        <position position="1"/>
    </location>
</feature>
<organism evidence="1 2">
    <name type="scientific">Paramuricea clavata</name>
    <name type="common">Red gorgonian</name>
    <name type="synonym">Violescent sea-whip</name>
    <dbReference type="NCBI Taxonomy" id="317549"/>
    <lineage>
        <taxon>Eukaryota</taxon>
        <taxon>Metazoa</taxon>
        <taxon>Cnidaria</taxon>
        <taxon>Anthozoa</taxon>
        <taxon>Octocorallia</taxon>
        <taxon>Malacalcyonacea</taxon>
        <taxon>Plexauridae</taxon>
        <taxon>Paramuricea</taxon>
    </lineage>
</organism>
<gene>
    <name evidence="1" type="ORF">PACLA_8A051797</name>
</gene>
<dbReference type="AlphaFoldDB" id="A0A7D9L9G9"/>
<accession>A0A7D9L9G9</accession>
<name>A0A7D9L9G9_PARCT</name>
<dbReference type="Proteomes" id="UP001152795">
    <property type="component" value="Unassembled WGS sequence"/>
</dbReference>
<proteinExistence type="predicted"/>
<dbReference type="PANTHER" id="PTHR33332">
    <property type="entry name" value="REVERSE TRANSCRIPTASE DOMAIN-CONTAINING PROTEIN"/>
    <property type="match status" value="1"/>
</dbReference>
<dbReference type="Pfam" id="PF00078">
    <property type="entry name" value="RVT_1"/>
    <property type="match status" value="1"/>
</dbReference>
<dbReference type="PROSITE" id="PS50878">
    <property type="entry name" value="RT_POL"/>
    <property type="match status" value="1"/>
</dbReference>
<dbReference type="EMBL" id="CACRXK020015537">
    <property type="protein sequence ID" value="CAB4028531.1"/>
    <property type="molecule type" value="Genomic_DNA"/>
</dbReference>